<comment type="caution">
    <text evidence="1">The sequence shown here is derived from an EMBL/GenBank/DDBJ whole genome shotgun (WGS) entry which is preliminary data.</text>
</comment>
<dbReference type="AlphaFoldDB" id="A0A0L0NPK5"/>
<accession>A0A0L0NPK5</accession>
<protein>
    <submittedName>
        <fullName evidence="1">Uncharacterized protein</fullName>
    </submittedName>
</protein>
<sequence length="65" mass="7469">MYRGCSANKSVEGLINSGCWTCSFVWEKKDEEECFGYDLWERSLQVRLRPTVLTKIAAPIKKAPQ</sequence>
<evidence type="ECO:0000313" key="1">
    <source>
        <dbReference type="EMBL" id="KND95595.1"/>
    </source>
</evidence>
<proteinExistence type="predicted"/>
<evidence type="ECO:0000313" key="2">
    <source>
        <dbReference type="Proteomes" id="UP000037122"/>
    </source>
</evidence>
<dbReference type="Proteomes" id="UP000037122">
    <property type="component" value="Unassembled WGS sequence"/>
</dbReference>
<dbReference type="VEuPathDB" id="FungiDB:QG37_08134"/>
<organism evidence="1 2">
    <name type="scientific">Candidozyma auris</name>
    <name type="common">Yeast</name>
    <name type="synonym">Candida auris</name>
    <dbReference type="NCBI Taxonomy" id="498019"/>
    <lineage>
        <taxon>Eukaryota</taxon>
        <taxon>Fungi</taxon>
        <taxon>Dikarya</taxon>
        <taxon>Ascomycota</taxon>
        <taxon>Saccharomycotina</taxon>
        <taxon>Pichiomycetes</taxon>
        <taxon>Metschnikowiaceae</taxon>
        <taxon>Candidozyma</taxon>
    </lineage>
</organism>
<gene>
    <name evidence="1" type="ORF">QG37_08134</name>
</gene>
<dbReference type="EMBL" id="LGST01000067">
    <property type="protein sequence ID" value="KND95595.1"/>
    <property type="molecule type" value="Genomic_DNA"/>
</dbReference>
<name>A0A0L0NPK5_CANAR</name>
<reference evidence="2" key="1">
    <citation type="journal article" date="2015" name="BMC Genomics">
        <title>Draft genome of a commonly misdiagnosed multidrug resistant pathogen Candida auris.</title>
        <authorList>
            <person name="Chatterjee S."/>
            <person name="Alampalli S.V."/>
            <person name="Nageshan R.K."/>
            <person name="Chettiar S.T."/>
            <person name="Joshi S."/>
            <person name="Tatu U.S."/>
        </authorList>
    </citation>
    <scope>NUCLEOTIDE SEQUENCE [LARGE SCALE GENOMIC DNA]</scope>
    <source>
        <strain evidence="2">6684</strain>
    </source>
</reference>